<evidence type="ECO:0000259" key="6">
    <source>
        <dbReference type="Pfam" id="PF17815"/>
    </source>
</evidence>
<keyword evidence="3" id="KW-0378">Hydrolase</keyword>
<dbReference type="Pfam" id="PF13365">
    <property type="entry name" value="Trypsin_2"/>
    <property type="match status" value="1"/>
</dbReference>
<dbReference type="PANTHER" id="PTHR45980:SF18">
    <property type="entry name" value="PROTEASE DO-LIKE 9"/>
    <property type="match status" value="1"/>
</dbReference>
<feature type="region of interest" description="Disordered" evidence="5">
    <location>
        <begin position="29"/>
        <end position="83"/>
    </location>
</feature>
<evidence type="ECO:0000256" key="3">
    <source>
        <dbReference type="ARBA" id="ARBA00022801"/>
    </source>
</evidence>
<dbReference type="Proteomes" id="UP000195557">
    <property type="component" value="Unassembled WGS sequence"/>
</dbReference>
<comment type="similarity">
    <text evidence="1">Belongs to the peptidase S1C family.</text>
</comment>
<evidence type="ECO:0000256" key="5">
    <source>
        <dbReference type="SAM" id="MobiDB-lite"/>
    </source>
</evidence>
<dbReference type="InterPro" id="IPR009003">
    <property type="entry name" value="Peptidase_S1_PA"/>
</dbReference>
<evidence type="ECO:0000313" key="7">
    <source>
        <dbReference type="EMBL" id="OUS48016.1"/>
    </source>
</evidence>
<dbReference type="EMBL" id="KZ155776">
    <property type="protein sequence ID" value="OUS48016.1"/>
    <property type="molecule type" value="Genomic_DNA"/>
</dbReference>
<dbReference type="InterPro" id="IPR046449">
    <property type="entry name" value="DEGP_PDZ_sf"/>
</dbReference>
<dbReference type="Gene3D" id="2.30.42.10">
    <property type="match status" value="1"/>
</dbReference>
<dbReference type="Pfam" id="PF17815">
    <property type="entry name" value="PDZ_3"/>
    <property type="match status" value="1"/>
</dbReference>
<dbReference type="eggNOG" id="KOG1320">
    <property type="taxonomic scope" value="Eukaryota"/>
</dbReference>
<keyword evidence="4" id="KW-0720">Serine protease</keyword>
<dbReference type="GO" id="GO:0006508">
    <property type="term" value="P:proteolysis"/>
    <property type="evidence" value="ECO:0007669"/>
    <property type="project" value="UniProtKB-KW"/>
</dbReference>
<gene>
    <name evidence="7" type="ORF">BE221DRAFT_173103</name>
</gene>
<dbReference type="Gene3D" id="3.20.190.20">
    <property type="match status" value="1"/>
</dbReference>
<dbReference type="AlphaFoldDB" id="A0A1Y5IEL9"/>
<dbReference type="InterPro" id="IPR041517">
    <property type="entry name" value="DEGP_PDZ"/>
</dbReference>
<proteinExistence type="inferred from homology"/>
<protein>
    <submittedName>
        <fullName evidence="7">Putative DegP2 protease</fullName>
    </submittedName>
</protein>
<keyword evidence="2 7" id="KW-0645">Protease</keyword>
<dbReference type="InterPro" id="IPR043504">
    <property type="entry name" value="Peptidase_S1_PA_chymotrypsin"/>
</dbReference>
<feature type="compositionally biased region" description="Basic residues" evidence="5">
    <location>
        <begin position="54"/>
        <end position="68"/>
    </location>
</feature>
<name>A0A1Y5IEL9_OSTTA</name>
<dbReference type="SUPFAM" id="SSF50494">
    <property type="entry name" value="Trypsin-like serine proteases"/>
    <property type="match status" value="1"/>
</dbReference>
<dbReference type="InterPro" id="IPR036034">
    <property type="entry name" value="PDZ_sf"/>
</dbReference>
<accession>A0A1Y5IEL9</accession>
<sequence>MRAVDAPLARPRRRPGEPFAVARVRFRPPWSRAPGSGRLASSRTPAACQSRAVSARRRSRASITRRSRVDRANSAYRAPSVRSRTARTYARAFATSPLAATAVMVSALARGALCGTSSAGGCRLGKRARGTRAKRRTTTTTTTTTTPGGGEGDEAAETRRSSETTSSELGAIDYFGVEGDGWASDDDDAPQYPIDAVIKVFCTHTEPNYSLPWQRKRQSSSTSTGFVIDGNRVLTNAHSVEHHTQVKLKKRGSDKKYVAKVLAIGVECDLALLTVEDKEFFEDVDPVRFGILPRLQDSVTVVGYPVGGIAISVTSGVVSRIEVTSYSHGAAELLGVQIDAAINSGNSGGPAFNREGKCVGVAFQSLKDSDTENIGYIIPTPVIDHFLSDFDRTGKYNGFPALQCEFQRLENPSLRKSLGMTSTQKGVLLRRISPLSPTAKVLKCGDVLMKFDGVDVASDGTVAFRTGERINFSYLVSRKYVGDAASVTVFRGGKVIDFKVGLAMHDRLVPVHIEGVPPSYYICAGIVFAVVTVPYLRSEYGKDYDYDAPLRLLMKMMHGHKEKKDDQVVVVSQVLSSDINIGYEDIVNVIVTGVNGRPINNLRSLVKIIEECKDEYLKIELDQSMQLVLAQKEAKKSTKDILATHCIPNPKSVDLR</sequence>
<feature type="domain" description="Protease Do-like PDZ" evidence="6">
    <location>
        <begin position="509"/>
        <end position="654"/>
    </location>
</feature>
<evidence type="ECO:0000256" key="1">
    <source>
        <dbReference type="ARBA" id="ARBA00010541"/>
    </source>
</evidence>
<dbReference type="GO" id="GO:0004252">
    <property type="term" value="F:serine-type endopeptidase activity"/>
    <property type="evidence" value="ECO:0007669"/>
    <property type="project" value="InterPro"/>
</dbReference>
<evidence type="ECO:0000256" key="4">
    <source>
        <dbReference type="ARBA" id="ARBA00022825"/>
    </source>
</evidence>
<reference evidence="7" key="1">
    <citation type="submission" date="2017-04" db="EMBL/GenBank/DDBJ databases">
        <title>Population genomics of picophytoplankton unveils novel chromosome hypervariability.</title>
        <authorList>
            <consortium name="DOE Joint Genome Institute"/>
            <person name="Blanc-Mathieu R."/>
            <person name="Krasovec M."/>
            <person name="Hebrard M."/>
            <person name="Yau S."/>
            <person name="Desgranges E."/>
            <person name="Martin J."/>
            <person name="Schackwitz W."/>
            <person name="Kuo A."/>
            <person name="Salin G."/>
            <person name="Donnadieu C."/>
            <person name="Desdevises Y."/>
            <person name="Sanchez-Ferandin S."/>
            <person name="Moreau H."/>
            <person name="Rivals E."/>
            <person name="Grigoriev I.V."/>
            <person name="Grimsley N."/>
            <person name="Eyre-Walker A."/>
            <person name="Piganeau G."/>
        </authorList>
    </citation>
    <scope>NUCLEOTIDE SEQUENCE [LARGE SCALE GENOMIC DNA]</scope>
    <source>
        <strain evidence="7">RCC 1115</strain>
    </source>
</reference>
<organism evidence="7">
    <name type="scientific">Ostreococcus tauri</name>
    <name type="common">Marine green alga</name>
    <dbReference type="NCBI Taxonomy" id="70448"/>
    <lineage>
        <taxon>Eukaryota</taxon>
        <taxon>Viridiplantae</taxon>
        <taxon>Chlorophyta</taxon>
        <taxon>Mamiellophyceae</taxon>
        <taxon>Mamiellales</taxon>
        <taxon>Bathycoccaceae</taxon>
        <taxon>Ostreococcus</taxon>
    </lineage>
</organism>
<evidence type="ECO:0000256" key="2">
    <source>
        <dbReference type="ARBA" id="ARBA00022670"/>
    </source>
</evidence>
<feature type="compositionally biased region" description="Basic residues" evidence="5">
    <location>
        <begin position="126"/>
        <end position="137"/>
    </location>
</feature>
<dbReference type="PANTHER" id="PTHR45980">
    <property type="match status" value="1"/>
</dbReference>
<feature type="region of interest" description="Disordered" evidence="5">
    <location>
        <begin position="126"/>
        <end position="166"/>
    </location>
</feature>
<dbReference type="Gene3D" id="2.40.10.10">
    <property type="entry name" value="Trypsin-like serine proteases"/>
    <property type="match status" value="2"/>
</dbReference>
<dbReference type="InterPro" id="IPR001940">
    <property type="entry name" value="Peptidase_S1C"/>
</dbReference>
<dbReference type="SUPFAM" id="SSF50156">
    <property type="entry name" value="PDZ domain-like"/>
    <property type="match status" value="1"/>
</dbReference>
<dbReference type="FunFam" id="2.40.10.10:FF:000012">
    <property type="entry name" value="protease Do-like 9"/>
    <property type="match status" value="1"/>
</dbReference>
<dbReference type="PRINTS" id="PR00834">
    <property type="entry name" value="PROTEASES2C"/>
</dbReference>